<keyword evidence="1" id="KW-1133">Transmembrane helix</keyword>
<proteinExistence type="predicted"/>
<reference evidence="3" key="1">
    <citation type="submission" date="2021-02" db="EMBL/GenBank/DDBJ databases">
        <authorList>
            <person name="Nowell W R."/>
        </authorList>
    </citation>
    <scope>NUCLEOTIDE SEQUENCE</scope>
</reference>
<keyword evidence="1" id="KW-0472">Membrane</keyword>
<comment type="caution">
    <text evidence="3">The sequence shown here is derived from an EMBL/GenBank/DDBJ whole genome shotgun (WGS) entry which is preliminary data.</text>
</comment>
<dbReference type="Proteomes" id="UP000681722">
    <property type="component" value="Unassembled WGS sequence"/>
</dbReference>
<evidence type="ECO:0000313" key="5">
    <source>
        <dbReference type="EMBL" id="CAF4370224.1"/>
    </source>
</evidence>
<feature type="transmembrane region" description="Helical" evidence="1">
    <location>
        <begin position="51"/>
        <end position="70"/>
    </location>
</feature>
<evidence type="ECO:0000313" key="6">
    <source>
        <dbReference type="Proteomes" id="UP000663829"/>
    </source>
</evidence>
<accession>A0A815TYX6</accession>
<keyword evidence="1" id="KW-0812">Transmembrane</keyword>
<dbReference type="Proteomes" id="UP000663829">
    <property type="component" value="Unassembled WGS sequence"/>
</dbReference>
<dbReference type="EMBL" id="CAJOBC010088563">
    <property type="protein sequence ID" value="CAF4370224.1"/>
    <property type="molecule type" value="Genomic_DNA"/>
</dbReference>
<dbReference type="AlphaFoldDB" id="A0A815TYX6"/>
<evidence type="ECO:0000313" key="4">
    <source>
        <dbReference type="EMBL" id="CAF4191353.1"/>
    </source>
</evidence>
<organism evidence="3 6">
    <name type="scientific">Didymodactylos carnosus</name>
    <dbReference type="NCBI Taxonomy" id="1234261"/>
    <lineage>
        <taxon>Eukaryota</taxon>
        <taxon>Metazoa</taxon>
        <taxon>Spiralia</taxon>
        <taxon>Gnathifera</taxon>
        <taxon>Rotifera</taxon>
        <taxon>Eurotatoria</taxon>
        <taxon>Bdelloidea</taxon>
        <taxon>Philodinida</taxon>
        <taxon>Philodinidae</taxon>
        <taxon>Didymodactylos</taxon>
    </lineage>
</organism>
<name>A0A815TYX6_9BILA</name>
<evidence type="ECO:0000256" key="1">
    <source>
        <dbReference type="SAM" id="Phobius"/>
    </source>
</evidence>
<keyword evidence="6" id="KW-1185">Reference proteome</keyword>
<evidence type="ECO:0000313" key="3">
    <source>
        <dbReference type="EMBL" id="CAF1509329.1"/>
    </source>
</evidence>
<dbReference type="EMBL" id="CAJNOQ010023026">
    <property type="protein sequence ID" value="CAF1509329.1"/>
    <property type="molecule type" value="Genomic_DNA"/>
</dbReference>
<dbReference type="EMBL" id="CAJNOK010024901">
    <property type="protein sequence ID" value="CAF1383049.1"/>
    <property type="molecule type" value="Genomic_DNA"/>
</dbReference>
<evidence type="ECO:0000313" key="2">
    <source>
        <dbReference type="EMBL" id="CAF1383049.1"/>
    </source>
</evidence>
<sequence length="91" mass="10456">MDFRLDPAEHTRIKREEKIPELISMGKEIQHDYFTDKPTGSGKSMGLKMKIFMCQNIGLFTGVTIMYIMARFESNLENILGQVLNKLSKSN</sequence>
<dbReference type="Proteomes" id="UP000677228">
    <property type="component" value="Unassembled WGS sequence"/>
</dbReference>
<dbReference type="Proteomes" id="UP000682733">
    <property type="component" value="Unassembled WGS sequence"/>
</dbReference>
<gene>
    <name evidence="3" type="ORF">GPM918_LOCUS37039</name>
    <name evidence="2" type="ORF">OVA965_LOCUS32200</name>
    <name evidence="5" type="ORF">SRO942_LOCUS37797</name>
    <name evidence="4" type="ORF">TMI583_LOCUS33056</name>
</gene>
<dbReference type="EMBL" id="CAJOBA010046594">
    <property type="protein sequence ID" value="CAF4191353.1"/>
    <property type="molecule type" value="Genomic_DNA"/>
</dbReference>
<protein>
    <submittedName>
        <fullName evidence="3">Uncharacterized protein</fullName>
    </submittedName>
</protein>